<organism evidence="2 3">
    <name type="scientific">Emericellopsis atlantica</name>
    <dbReference type="NCBI Taxonomy" id="2614577"/>
    <lineage>
        <taxon>Eukaryota</taxon>
        <taxon>Fungi</taxon>
        <taxon>Dikarya</taxon>
        <taxon>Ascomycota</taxon>
        <taxon>Pezizomycotina</taxon>
        <taxon>Sordariomycetes</taxon>
        <taxon>Hypocreomycetidae</taxon>
        <taxon>Hypocreales</taxon>
        <taxon>Bionectriaceae</taxon>
        <taxon>Emericellopsis</taxon>
    </lineage>
</organism>
<reference evidence="2" key="1">
    <citation type="journal article" date="2021" name="IMA Fungus">
        <title>Genomic characterization of three marine fungi, including Emericellopsis atlantica sp. nov. with signatures of a generalist lifestyle and marine biomass degradation.</title>
        <authorList>
            <person name="Hagestad O.C."/>
            <person name="Hou L."/>
            <person name="Andersen J.H."/>
            <person name="Hansen E.H."/>
            <person name="Altermark B."/>
            <person name="Li C."/>
            <person name="Kuhnert E."/>
            <person name="Cox R.J."/>
            <person name="Crous P.W."/>
            <person name="Spatafora J.W."/>
            <person name="Lail K."/>
            <person name="Amirebrahimi M."/>
            <person name="Lipzen A."/>
            <person name="Pangilinan J."/>
            <person name="Andreopoulos W."/>
            <person name="Hayes R.D."/>
            <person name="Ng V."/>
            <person name="Grigoriev I.V."/>
            <person name="Jackson S.A."/>
            <person name="Sutton T.D.S."/>
            <person name="Dobson A.D.W."/>
            <person name="Rama T."/>
        </authorList>
    </citation>
    <scope>NUCLEOTIDE SEQUENCE</scope>
    <source>
        <strain evidence="2">TS7</strain>
    </source>
</reference>
<dbReference type="GeneID" id="70296051"/>
<dbReference type="AlphaFoldDB" id="A0A9P7ZJH0"/>
<feature type="region of interest" description="Disordered" evidence="1">
    <location>
        <begin position="1"/>
        <end position="108"/>
    </location>
</feature>
<name>A0A9P7ZJH0_9HYPO</name>
<dbReference type="OrthoDB" id="5422107at2759"/>
<feature type="compositionally biased region" description="Basic residues" evidence="1">
    <location>
        <begin position="60"/>
        <end position="69"/>
    </location>
</feature>
<accession>A0A9P7ZJH0</accession>
<evidence type="ECO:0000313" key="3">
    <source>
        <dbReference type="Proteomes" id="UP000887229"/>
    </source>
</evidence>
<gene>
    <name evidence="2" type="ORF">F5Z01DRAFT_675472</name>
</gene>
<sequence length="108" mass="11970">MPSMKNPNGPSKNRLAARAASKKKRSQQASHEGRTRITKNDAAHGAREGLRPNSGPGKKLSSKKQRKLEKKMGYAMKRKEEEEGIVEMKDAPEVKEAKEDAEGDVDIQ</sequence>
<dbReference type="EMBL" id="MU251259">
    <property type="protein sequence ID" value="KAG9253076.1"/>
    <property type="molecule type" value="Genomic_DNA"/>
</dbReference>
<comment type="caution">
    <text evidence="2">The sequence shown here is derived from an EMBL/GenBank/DDBJ whole genome shotgun (WGS) entry which is preliminary data.</text>
</comment>
<protein>
    <submittedName>
        <fullName evidence="2">Uncharacterized protein</fullName>
    </submittedName>
</protein>
<keyword evidence="3" id="KW-1185">Reference proteome</keyword>
<feature type="compositionally biased region" description="Polar residues" evidence="1">
    <location>
        <begin position="1"/>
        <end position="11"/>
    </location>
</feature>
<dbReference type="Proteomes" id="UP000887229">
    <property type="component" value="Unassembled WGS sequence"/>
</dbReference>
<evidence type="ECO:0000256" key="1">
    <source>
        <dbReference type="SAM" id="MobiDB-lite"/>
    </source>
</evidence>
<dbReference type="RefSeq" id="XP_046117000.1">
    <property type="nucleotide sequence ID" value="XM_046265148.1"/>
</dbReference>
<proteinExistence type="predicted"/>
<feature type="compositionally biased region" description="Basic and acidic residues" evidence="1">
    <location>
        <begin position="31"/>
        <end position="50"/>
    </location>
</feature>
<feature type="compositionally biased region" description="Basic and acidic residues" evidence="1">
    <location>
        <begin position="77"/>
        <end position="100"/>
    </location>
</feature>
<evidence type="ECO:0000313" key="2">
    <source>
        <dbReference type="EMBL" id="KAG9253076.1"/>
    </source>
</evidence>